<evidence type="ECO:0000256" key="6">
    <source>
        <dbReference type="SAM" id="SignalP"/>
    </source>
</evidence>
<reference evidence="7" key="1">
    <citation type="submission" date="2019-11" db="EMBL/GenBank/DDBJ databases">
        <authorList>
            <person name="Liu Y."/>
            <person name="Hou J."/>
            <person name="Li T.-Q."/>
            <person name="Guan C.-H."/>
            <person name="Wu X."/>
            <person name="Wu H.-Z."/>
            <person name="Ling F."/>
            <person name="Zhang R."/>
            <person name="Shi X.-G."/>
            <person name="Ren J.-P."/>
            <person name="Chen E.-F."/>
            <person name="Sun J.-M."/>
        </authorList>
    </citation>
    <scope>NUCLEOTIDE SEQUENCE</scope>
    <source>
        <strain evidence="7">Adult_tree_wgs_1</strain>
        <tissue evidence="7">Leaves</tissue>
    </source>
</reference>
<dbReference type="EMBL" id="WJXA01000002">
    <property type="protein sequence ID" value="KAF7150231.1"/>
    <property type="molecule type" value="Genomic_DNA"/>
</dbReference>
<keyword evidence="5 6" id="KW-0732">Signal</keyword>
<gene>
    <name evidence="7" type="ORF">RHSIM_Rhsim02G0048700</name>
</gene>
<evidence type="ECO:0000313" key="7">
    <source>
        <dbReference type="EMBL" id="KAF7150231.1"/>
    </source>
</evidence>
<protein>
    <recommendedName>
        <fullName evidence="9">S-protein homolog</fullName>
    </recommendedName>
</protein>
<keyword evidence="8" id="KW-1185">Reference proteome</keyword>
<feature type="chain" id="PRO_5032722401" description="S-protein homolog" evidence="6">
    <location>
        <begin position="24"/>
        <end position="146"/>
    </location>
</feature>
<proteinExistence type="inferred from homology"/>
<evidence type="ECO:0000313" key="8">
    <source>
        <dbReference type="Proteomes" id="UP000626092"/>
    </source>
</evidence>
<dbReference type="GO" id="GO:0060320">
    <property type="term" value="P:rejection of self pollen"/>
    <property type="evidence" value="ECO:0007669"/>
    <property type="project" value="UniProtKB-KW"/>
</dbReference>
<dbReference type="Pfam" id="PF05938">
    <property type="entry name" value="Self-incomp_S1"/>
    <property type="match status" value="1"/>
</dbReference>
<organism evidence="7 8">
    <name type="scientific">Rhododendron simsii</name>
    <name type="common">Sims's rhododendron</name>
    <dbReference type="NCBI Taxonomy" id="118357"/>
    <lineage>
        <taxon>Eukaryota</taxon>
        <taxon>Viridiplantae</taxon>
        <taxon>Streptophyta</taxon>
        <taxon>Embryophyta</taxon>
        <taxon>Tracheophyta</taxon>
        <taxon>Spermatophyta</taxon>
        <taxon>Magnoliopsida</taxon>
        <taxon>eudicotyledons</taxon>
        <taxon>Gunneridae</taxon>
        <taxon>Pentapetalae</taxon>
        <taxon>asterids</taxon>
        <taxon>Ericales</taxon>
        <taxon>Ericaceae</taxon>
        <taxon>Ericoideae</taxon>
        <taxon>Rhodoreae</taxon>
        <taxon>Rhododendron</taxon>
    </lineage>
</organism>
<evidence type="ECO:0000256" key="4">
    <source>
        <dbReference type="ARBA" id="ARBA00022525"/>
    </source>
</evidence>
<evidence type="ECO:0000256" key="5">
    <source>
        <dbReference type="ARBA" id="ARBA00022729"/>
    </source>
</evidence>
<comment type="subcellular location">
    <subcellularLocation>
        <location evidence="1">Secreted</location>
    </subcellularLocation>
</comment>
<evidence type="ECO:0000256" key="1">
    <source>
        <dbReference type="ARBA" id="ARBA00004613"/>
    </source>
</evidence>
<name>A0A834HDK5_RHOSS</name>
<keyword evidence="4" id="KW-0964">Secreted</keyword>
<comment type="caution">
    <text evidence="7">The sequence shown here is derived from an EMBL/GenBank/DDBJ whole genome shotgun (WGS) entry which is preliminary data.</text>
</comment>
<accession>A0A834HDK5</accession>
<dbReference type="OrthoDB" id="10297246at2759"/>
<sequence length="146" mass="16818">MTRFLPFAIAVALHLVCMQTLCAQQGALTVLFQARVVHIFSARPNTSPLNVSCLAKGDDRGTDKLNYGQEIYWQYNPYSLLHFGKPYLFLPLQLGFEADQTLVVYDIKLDPLCKHSDIYECYWFVASNGFYFSNDAMDYRRRAVWA</sequence>
<comment type="similarity">
    <text evidence="2">Belongs to the plant self-incompatibility (S1) protein family.</text>
</comment>
<feature type="signal peptide" evidence="6">
    <location>
        <begin position="1"/>
        <end position="23"/>
    </location>
</feature>
<evidence type="ECO:0000256" key="3">
    <source>
        <dbReference type="ARBA" id="ARBA00022471"/>
    </source>
</evidence>
<dbReference type="InterPro" id="IPR010264">
    <property type="entry name" value="Self-incomp_S1"/>
</dbReference>
<dbReference type="GO" id="GO:0005576">
    <property type="term" value="C:extracellular region"/>
    <property type="evidence" value="ECO:0007669"/>
    <property type="project" value="UniProtKB-SubCell"/>
</dbReference>
<evidence type="ECO:0000256" key="2">
    <source>
        <dbReference type="ARBA" id="ARBA00005581"/>
    </source>
</evidence>
<dbReference type="AlphaFoldDB" id="A0A834HDK5"/>
<evidence type="ECO:0008006" key="9">
    <source>
        <dbReference type="Google" id="ProtNLM"/>
    </source>
</evidence>
<dbReference type="Proteomes" id="UP000626092">
    <property type="component" value="Unassembled WGS sequence"/>
</dbReference>
<keyword evidence="3" id="KW-0713">Self-incompatibility</keyword>